<organism evidence="1 2">
    <name type="scientific">Cinchona calisaya</name>
    <dbReference type="NCBI Taxonomy" id="153742"/>
    <lineage>
        <taxon>Eukaryota</taxon>
        <taxon>Viridiplantae</taxon>
        <taxon>Streptophyta</taxon>
        <taxon>Embryophyta</taxon>
        <taxon>Tracheophyta</taxon>
        <taxon>Spermatophyta</taxon>
        <taxon>Magnoliopsida</taxon>
        <taxon>eudicotyledons</taxon>
        <taxon>Gunneridae</taxon>
        <taxon>Pentapetalae</taxon>
        <taxon>asterids</taxon>
        <taxon>lamiids</taxon>
        <taxon>Gentianales</taxon>
        <taxon>Rubiaceae</taxon>
        <taxon>Cinchonoideae</taxon>
        <taxon>Cinchoneae</taxon>
        <taxon>Cinchona</taxon>
    </lineage>
</organism>
<dbReference type="PANTHER" id="PTHR12498">
    <property type="entry name" value="N-TERMINAL ASPARAGINE AMIDOHYDROLASE"/>
    <property type="match status" value="1"/>
</dbReference>
<dbReference type="InterPro" id="IPR026750">
    <property type="entry name" value="NTAN1"/>
</dbReference>
<sequence>MIYVGGVPFQSDSSSSSQGAKILIDLMKHPILASASCVFKSIPERKISASEDSGSERVTECKWVYIFQREYATVDPNLVDLVGTDEATTCVGLVIRNHKSGMTSVGHLDSPDVVEIGLTQMLSLVADQNSDEMLEVHLVGGFDDSIAQDVSSMVSNHTKRGGFSFPLCAKIIDSLEKCNRKFHLQTLHVLENNTRQDSEGNAYPIFNGFLVQPSTGSIVPASFDGTSRCPDEVVRRIRLSASFEDTNWNGKLLETYDTKTDKFVIAPCSWTIRKLHIAMMLQNLSDAEILLTCSTSPSVEAPDFVENERRKWAYMTKHPDWRETFPLKQPRVFERTPRRWKRLLVEEDANAESNLIV</sequence>
<evidence type="ECO:0000313" key="2">
    <source>
        <dbReference type="Proteomes" id="UP001630127"/>
    </source>
</evidence>
<dbReference type="Proteomes" id="UP001630127">
    <property type="component" value="Unassembled WGS sequence"/>
</dbReference>
<name>A0ABD3B1E2_9GENT</name>
<gene>
    <name evidence="1" type="ORF">ACH5RR_000660</name>
</gene>
<keyword evidence="2" id="KW-1185">Reference proteome</keyword>
<comment type="caution">
    <text evidence="1">The sequence shown here is derived from an EMBL/GenBank/DDBJ whole genome shotgun (WGS) entry which is preliminary data.</text>
</comment>
<accession>A0ABD3B1E2</accession>
<reference evidence="1 2" key="1">
    <citation type="submission" date="2024-11" db="EMBL/GenBank/DDBJ databases">
        <title>A near-complete genome assembly of Cinchona calisaya.</title>
        <authorList>
            <person name="Lian D.C."/>
            <person name="Zhao X.W."/>
            <person name="Wei L."/>
        </authorList>
    </citation>
    <scope>NUCLEOTIDE SEQUENCE [LARGE SCALE GENOMIC DNA]</scope>
    <source>
        <tissue evidence="1">Nenye</tissue>
    </source>
</reference>
<evidence type="ECO:0008006" key="3">
    <source>
        <dbReference type="Google" id="ProtNLM"/>
    </source>
</evidence>
<protein>
    <recommendedName>
        <fullName evidence="3">Protein N-terminal asparagine amidohydrolase</fullName>
    </recommendedName>
</protein>
<evidence type="ECO:0000313" key="1">
    <source>
        <dbReference type="EMBL" id="KAL3537294.1"/>
    </source>
</evidence>
<dbReference type="EMBL" id="JBJUIK010000001">
    <property type="protein sequence ID" value="KAL3537294.1"/>
    <property type="molecule type" value="Genomic_DNA"/>
</dbReference>
<proteinExistence type="predicted"/>
<dbReference type="AlphaFoldDB" id="A0ABD3B1E2"/>
<dbReference type="Pfam" id="PF14736">
    <property type="entry name" value="N_Asn_amidohyd"/>
    <property type="match status" value="1"/>
</dbReference>
<dbReference type="PANTHER" id="PTHR12498:SF0">
    <property type="entry name" value="PROTEIN N-TERMINAL ASPARAGINE AMIDOHYDROLASE"/>
    <property type="match status" value="1"/>
</dbReference>